<accession>A0A1W0WLB6</accession>
<evidence type="ECO:0000313" key="2">
    <source>
        <dbReference type="EMBL" id="OQV15994.1"/>
    </source>
</evidence>
<name>A0A1W0WLB6_HYPEX</name>
<dbReference type="EMBL" id="MTYJ01000080">
    <property type="protein sequence ID" value="OQV15994.1"/>
    <property type="molecule type" value="Genomic_DNA"/>
</dbReference>
<reference evidence="3" key="1">
    <citation type="submission" date="2017-01" db="EMBL/GenBank/DDBJ databases">
        <title>Comparative genomics of anhydrobiosis in the tardigrade Hypsibius dujardini.</title>
        <authorList>
            <person name="Yoshida Y."/>
            <person name="Koutsovoulos G."/>
            <person name="Laetsch D."/>
            <person name="Stevens L."/>
            <person name="Kumar S."/>
            <person name="Horikawa D."/>
            <person name="Ishino K."/>
            <person name="Komine S."/>
            <person name="Tomita M."/>
            <person name="Blaxter M."/>
            <person name="Arakawa K."/>
        </authorList>
    </citation>
    <scope>NUCLEOTIDE SEQUENCE [LARGE SCALE GENOMIC DNA]</scope>
    <source>
        <strain evidence="3">Z151</strain>
    </source>
</reference>
<protein>
    <submittedName>
        <fullName evidence="2">Uncharacterized protein</fullName>
    </submittedName>
</protein>
<organism evidence="2 3">
    <name type="scientific">Hypsibius exemplaris</name>
    <name type="common">Freshwater tardigrade</name>
    <dbReference type="NCBI Taxonomy" id="2072580"/>
    <lineage>
        <taxon>Eukaryota</taxon>
        <taxon>Metazoa</taxon>
        <taxon>Ecdysozoa</taxon>
        <taxon>Tardigrada</taxon>
        <taxon>Eutardigrada</taxon>
        <taxon>Parachela</taxon>
        <taxon>Hypsibioidea</taxon>
        <taxon>Hypsibiidae</taxon>
        <taxon>Hypsibius</taxon>
    </lineage>
</organism>
<comment type="caution">
    <text evidence="2">The sequence shown here is derived from an EMBL/GenBank/DDBJ whole genome shotgun (WGS) entry which is preliminary data.</text>
</comment>
<dbReference type="Proteomes" id="UP000192578">
    <property type="component" value="Unassembled WGS sequence"/>
</dbReference>
<sequence length="133" mass="16592">MPPNPDYFAQEAWDWVCREDTREDFYILFRSAFLNAQRDQRTSSAIRQHLEYLNSRQQRRLQQQEARQHRYNRYEWRREMRQEQLRINRQLAEEEQVHRLQEQKRHLREGKIATLEEIQRQKATPLPGISFFF</sequence>
<keyword evidence="3" id="KW-1185">Reference proteome</keyword>
<feature type="coiled-coil region" evidence="1">
    <location>
        <begin position="47"/>
        <end position="97"/>
    </location>
</feature>
<proteinExistence type="predicted"/>
<keyword evidence="1" id="KW-0175">Coiled coil</keyword>
<gene>
    <name evidence="2" type="ORF">BV898_09914</name>
</gene>
<evidence type="ECO:0000313" key="3">
    <source>
        <dbReference type="Proteomes" id="UP000192578"/>
    </source>
</evidence>
<evidence type="ECO:0000256" key="1">
    <source>
        <dbReference type="SAM" id="Coils"/>
    </source>
</evidence>
<dbReference type="AlphaFoldDB" id="A0A1W0WLB6"/>